<dbReference type="PANTHER" id="PTHR22762:SF54">
    <property type="entry name" value="BCDNA.GH04962"/>
    <property type="match status" value="1"/>
</dbReference>
<dbReference type="InterPro" id="IPR011013">
    <property type="entry name" value="Gal_mutarotase_sf_dom"/>
</dbReference>
<dbReference type="CDD" id="cd14752">
    <property type="entry name" value="GH31_N"/>
    <property type="match status" value="1"/>
</dbReference>
<dbReference type="InParanoid" id="A0A139WAP0"/>
<dbReference type="InterPro" id="IPR030458">
    <property type="entry name" value="Glyco_hydro_31_AS"/>
</dbReference>
<dbReference type="eggNOG" id="KOG1066">
    <property type="taxonomic scope" value="Eukaryota"/>
</dbReference>
<evidence type="ECO:0000256" key="6">
    <source>
        <dbReference type="ARBA" id="ARBA00022824"/>
    </source>
</evidence>
<comment type="similarity">
    <text evidence="3 10">Belongs to the glycosyl hydrolase 31 family.</text>
</comment>
<evidence type="ECO:0000256" key="7">
    <source>
        <dbReference type="ARBA" id="ARBA00023180"/>
    </source>
</evidence>
<evidence type="ECO:0000256" key="8">
    <source>
        <dbReference type="ARBA" id="ARBA00023295"/>
    </source>
</evidence>
<evidence type="ECO:0000256" key="9">
    <source>
        <dbReference type="ARBA" id="ARBA00042895"/>
    </source>
</evidence>
<feature type="domain" description="Glycosyl hydrolase family 31 C-terminal" evidence="14">
    <location>
        <begin position="634"/>
        <end position="723"/>
    </location>
</feature>
<keyword evidence="5 10" id="KW-0378">Hydrolase</keyword>
<dbReference type="InterPro" id="IPR017853">
    <property type="entry name" value="GH"/>
</dbReference>
<keyword evidence="7" id="KW-0325">Glycoprotein</keyword>
<dbReference type="STRING" id="7070.A0A139WAP0"/>
<dbReference type="InterPro" id="IPR013780">
    <property type="entry name" value="Glyco_hydro_b"/>
</dbReference>
<comment type="subcellular location">
    <subcellularLocation>
        <location evidence="1">Endoplasmic reticulum</location>
    </subcellularLocation>
</comment>
<keyword evidence="8 10" id="KW-0326">Glycosidase</keyword>
<evidence type="ECO:0000256" key="4">
    <source>
        <dbReference type="ARBA" id="ARBA00022729"/>
    </source>
</evidence>
<dbReference type="SUPFAM" id="SSF51011">
    <property type="entry name" value="Glycosyl hydrolase domain"/>
    <property type="match status" value="1"/>
</dbReference>
<keyword evidence="6" id="KW-0256">Endoplasmic reticulum</keyword>
<evidence type="ECO:0000313" key="16">
    <source>
        <dbReference type="Proteomes" id="UP000007266"/>
    </source>
</evidence>
<dbReference type="GO" id="GO:0030246">
    <property type="term" value="F:carbohydrate binding"/>
    <property type="evidence" value="ECO:0007669"/>
    <property type="project" value="InterPro"/>
</dbReference>
<dbReference type="EMBL" id="KQ971380">
    <property type="protein sequence ID" value="KYB24988.1"/>
    <property type="molecule type" value="Genomic_DNA"/>
</dbReference>
<dbReference type="InterPro" id="IPR000322">
    <property type="entry name" value="Glyco_hydro_31_TIM"/>
</dbReference>
<evidence type="ECO:0000259" key="12">
    <source>
        <dbReference type="Pfam" id="PF01055"/>
    </source>
</evidence>
<reference evidence="15 16" key="2">
    <citation type="journal article" date="2010" name="Nucleic Acids Res.">
        <title>BeetleBase in 2010: revisions to provide comprehensive genomic information for Tribolium castaneum.</title>
        <authorList>
            <person name="Kim H.S."/>
            <person name="Murphy T."/>
            <person name="Xia J."/>
            <person name="Caragea D."/>
            <person name="Park Y."/>
            <person name="Beeman R.W."/>
            <person name="Lorenzen M.D."/>
            <person name="Butcher S."/>
            <person name="Manak J.R."/>
            <person name="Brown S.J."/>
        </authorList>
    </citation>
    <scope>GENOME REANNOTATION</scope>
    <source>
        <strain evidence="15 16">Georgia GA2</strain>
    </source>
</reference>
<evidence type="ECO:0000313" key="15">
    <source>
        <dbReference type="EMBL" id="KYB24988.1"/>
    </source>
</evidence>
<dbReference type="CDD" id="cd06603">
    <property type="entry name" value="GH31_GANC_GANAB_alpha"/>
    <property type="match status" value="1"/>
</dbReference>
<evidence type="ECO:0000256" key="11">
    <source>
        <dbReference type="SAM" id="SignalP"/>
    </source>
</evidence>
<organism evidence="15 16">
    <name type="scientific">Tribolium castaneum</name>
    <name type="common">Red flour beetle</name>
    <dbReference type="NCBI Taxonomy" id="7070"/>
    <lineage>
        <taxon>Eukaryota</taxon>
        <taxon>Metazoa</taxon>
        <taxon>Ecdysozoa</taxon>
        <taxon>Arthropoda</taxon>
        <taxon>Hexapoda</taxon>
        <taxon>Insecta</taxon>
        <taxon>Pterygota</taxon>
        <taxon>Neoptera</taxon>
        <taxon>Endopterygota</taxon>
        <taxon>Coleoptera</taxon>
        <taxon>Polyphaga</taxon>
        <taxon>Cucujiformia</taxon>
        <taxon>Tenebrionidae</taxon>
        <taxon>Tenebrionidae incertae sedis</taxon>
        <taxon>Tribolium</taxon>
    </lineage>
</organism>
<sequence length="850" mass="95094">MMFKSLFFVITLVVTQSLAADHNTFKDCSRVDFCTNLRTRQPSNDYSVDPDTITTNANTLSATLRPNSGGTDLVLTLTGLQEDTFRVKIKEVDSGRYELVDVLDGEPKPTDFNGVARDDTSITVSTNSNSNSARVTFSPFSIEFSKDGLLEVVFDGDKLTLLETEVNAPFSFGVKFPQAVQLYGIHEHCETLALKNTAPGGTDPYRLKNSDVGGFEIESPMALYGSIPVLYGHGPKATSGVFLHNAAQQWVETTSSSAGTTQAYFMTEAGCLDLFVLLGPTPTQVVRQYTQLTGTAHLPQIWVLGYHQSRYSYDTQELVKDVAANFDSHNFQLDAIWLDIDYTDGFKYFTWNPDTFSDPVEMQNVLNGTNKKLVTIIDPHIKVEEGYNVYDGALAKDLFVKNADGSVFQGSCWPGLSSYMDFLNPEARDFYGSMYSYENFQSTTATLAGIWNDMNEPSVFDNSLEMTLPADAIHHGNVKHQEIHNIYGFLHTMSTHKGLLERDNATKRPFILTRSHFAGSQRFAAIWTGDNTADWPYLLAEVQECLNSNILGIVLCGSDVGGFFNNPSNELYERWYQLGAWLPFFRAHSTKDAERREPYLKPEDTQGVVRTALQTRYKHLPVWYTLAFEHTITGDPIVRPLFYQYPEDVSVYKIDDQLLLGRDILVRAVAEAGVESVDVYFPGGGNEVWVSETSDDVQAGNGKVAIPVTRENIPVYYRRGGIVVRKDTVRSNTAEMASDSFTIYYTVDENNTAHGTLYIDDGVSFKYRDENDYTYVNIEVSGDNVTISNIQGDGNYPVIIEKIVRRDIVQMPEGSQSGRYKEIVHTTDASGQLLKNVKIDPKNKTVLRLK</sequence>
<accession>A0A139WAP0</accession>
<dbReference type="Gene3D" id="2.60.40.1180">
    <property type="entry name" value="Golgi alpha-mannosidase II"/>
    <property type="match status" value="2"/>
</dbReference>
<feature type="domain" description="Glycoside hydrolase family 31 N-terminal" evidence="13">
    <location>
        <begin position="75"/>
        <end position="251"/>
    </location>
</feature>
<evidence type="ECO:0000259" key="14">
    <source>
        <dbReference type="Pfam" id="PF21365"/>
    </source>
</evidence>
<proteinExistence type="inferred from homology"/>
<dbReference type="GO" id="GO:0005783">
    <property type="term" value="C:endoplasmic reticulum"/>
    <property type="evidence" value="ECO:0007669"/>
    <property type="project" value="UniProtKB-SubCell"/>
</dbReference>
<feature type="domain" description="Glycoside hydrolase family 31 TIM barrel" evidence="12">
    <location>
        <begin position="297"/>
        <end position="626"/>
    </location>
</feature>
<evidence type="ECO:0000256" key="10">
    <source>
        <dbReference type="RuleBase" id="RU361185"/>
    </source>
</evidence>
<dbReference type="OMA" id="HWALGYH"/>
<dbReference type="GO" id="GO:0090599">
    <property type="term" value="F:alpha-glucosidase activity"/>
    <property type="evidence" value="ECO:0000318"/>
    <property type="project" value="GO_Central"/>
</dbReference>
<evidence type="ECO:0000256" key="2">
    <source>
        <dbReference type="ARBA" id="ARBA00004833"/>
    </source>
</evidence>
<dbReference type="GO" id="GO:0006491">
    <property type="term" value="P:N-glycan processing"/>
    <property type="evidence" value="ECO:0000318"/>
    <property type="project" value="GO_Central"/>
</dbReference>
<gene>
    <name evidence="15" type="primary">AUGUSTUS-3.0.2_31426</name>
    <name evidence="15" type="ORF">TcasGA2_TC031426</name>
</gene>
<feature type="chain" id="PRO_5007299599" description="Glucosidase II subunit alpha" evidence="11">
    <location>
        <begin position="20"/>
        <end position="850"/>
    </location>
</feature>
<dbReference type="Pfam" id="PF21365">
    <property type="entry name" value="Glyco_hydro_31_3rd"/>
    <property type="match status" value="1"/>
</dbReference>
<reference evidence="15 16" key="1">
    <citation type="journal article" date="2008" name="Nature">
        <title>The genome of the model beetle and pest Tribolium castaneum.</title>
        <authorList>
            <consortium name="Tribolium Genome Sequencing Consortium"/>
            <person name="Richards S."/>
            <person name="Gibbs R.A."/>
            <person name="Weinstock G.M."/>
            <person name="Brown S.J."/>
            <person name="Denell R."/>
            <person name="Beeman R.W."/>
            <person name="Gibbs R."/>
            <person name="Beeman R.W."/>
            <person name="Brown S.J."/>
            <person name="Bucher G."/>
            <person name="Friedrich M."/>
            <person name="Grimmelikhuijzen C.J."/>
            <person name="Klingler M."/>
            <person name="Lorenzen M."/>
            <person name="Richards S."/>
            <person name="Roth S."/>
            <person name="Schroder R."/>
            <person name="Tautz D."/>
            <person name="Zdobnov E.M."/>
            <person name="Muzny D."/>
            <person name="Gibbs R.A."/>
            <person name="Weinstock G.M."/>
            <person name="Attaway T."/>
            <person name="Bell S."/>
            <person name="Buhay C.J."/>
            <person name="Chandrabose M.N."/>
            <person name="Chavez D."/>
            <person name="Clerk-Blankenburg K.P."/>
            <person name="Cree A."/>
            <person name="Dao M."/>
            <person name="Davis C."/>
            <person name="Chacko J."/>
            <person name="Dinh H."/>
            <person name="Dugan-Rocha S."/>
            <person name="Fowler G."/>
            <person name="Garner T.T."/>
            <person name="Garnes J."/>
            <person name="Gnirke A."/>
            <person name="Hawes A."/>
            <person name="Hernandez J."/>
            <person name="Hines S."/>
            <person name="Holder M."/>
            <person name="Hume J."/>
            <person name="Jhangiani S.N."/>
            <person name="Joshi V."/>
            <person name="Khan Z.M."/>
            <person name="Jackson L."/>
            <person name="Kovar C."/>
            <person name="Kowis A."/>
            <person name="Lee S."/>
            <person name="Lewis L.R."/>
            <person name="Margolis J."/>
            <person name="Morgan M."/>
            <person name="Nazareth L.V."/>
            <person name="Nguyen N."/>
            <person name="Okwuonu G."/>
            <person name="Parker D."/>
            <person name="Richards S."/>
            <person name="Ruiz S.J."/>
            <person name="Santibanez J."/>
            <person name="Savard J."/>
            <person name="Scherer S.E."/>
            <person name="Schneider B."/>
            <person name="Sodergren E."/>
            <person name="Tautz D."/>
            <person name="Vattahil S."/>
            <person name="Villasana D."/>
            <person name="White C.S."/>
            <person name="Wright R."/>
            <person name="Park Y."/>
            <person name="Beeman R.W."/>
            <person name="Lord J."/>
            <person name="Oppert B."/>
            <person name="Lorenzen M."/>
            <person name="Brown S."/>
            <person name="Wang L."/>
            <person name="Savard J."/>
            <person name="Tautz D."/>
            <person name="Richards S."/>
            <person name="Weinstock G."/>
            <person name="Gibbs R.A."/>
            <person name="Liu Y."/>
            <person name="Worley K."/>
            <person name="Weinstock G."/>
            <person name="Elsik C.G."/>
            <person name="Reese J.T."/>
            <person name="Elhaik E."/>
            <person name="Landan G."/>
            <person name="Graur D."/>
            <person name="Arensburger P."/>
            <person name="Atkinson P."/>
            <person name="Beeman R.W."/>
            <person name="Beidler J."/>
            <person name="Brown S.J."/>
            <person name="Demuth J.P."/>
            <person name="Drury D.W."/>
            <person name="Du Y.Z."/>
            <person name="Fujiwara H."/>
            <person name="Lorenzen M."/>
            <person name="Maselli V."/>
            <person name="Osanai M."/>
            <person name="Park Y."/>
            <person name="Robertson H.M."/>
            <person name="Tu Z."/>
            <person name="Wang J.J."/>
            <person name="Wang S."/>
            <person name="Richards S."/>
            <person name="Song H."/>
            <person name="Zhang L."/>
            <person name="Sodergren E."/>
            <person name="Werner D."/>
            <person name="Stanke M."/>
            <person name="Morgenstern B."/>
            <person name="Solovyev V."/>
            <person name="Kosarev P."/>
            <person name="Brown G."/>
            <person name="Chen H.C."/>
            <person name="Ermolaeva O."/>
            <person name="Hlavina W."/>
            <person name="Kapustin Y."/>
            <person name="Kiryutin B."/>
            <person name="Kitts P."/>
            <person name="Maglott D."/>
            <person name="Pruitt K."/>
            <person name="Sapojnikov V."/>
            <person name="Souvorov A."/>
            <person name="Mackey A.J."/>
            <person name="Waterhouse R.M."/>
            <person name="Wyder S."/>
            <person name="Zdobnov E.M."/>
            <person name="Zdobnov E.M."/>
            <person name="Wyder S."/>
            <person name="Kriventseva E.V."/>
            <person name="Kadowaki T."/>
            <person name="Bork P."/>
            <person name="Aranda M."/>
            <person name="Bao R."/>
            <person name="Beermann A."/>
            <person name="Berns N."/>
            <person name="Bolognesi R."/>
            <person name="Bonneton F."/>
            <person name="Bopp D."/>
            <person name="Brown S.J."/>
            <person name="Bucher G."/>
            <person name="Butts T."/>
            <person name="Chaumot A."/>
            <person name="Denell R.E."/>
            <person name="Ferrier D.E."/>
            <person name="Friedrich M."/>
            <person name="Gordon C.M."/>
            <person name="Jindra M."/>
            <person name="Klingler M."/>
            <person name="Lan Q."/>
            <person name="Lattorff H.M."/>
            <person name="Laudet V."/>
            <person name="von Levetsow C."/>
            <person name="Liu Z."/>
            <person name="Lutz R."/>
            <person name="Lynch J.A."/>
            <person name="da Fonseca R.N."/>
            <person name="Posnien N."/>
            <person name="Reuter R."/>
            <person name="Roth S."/>
            <person name="Savard J."/>
            <person name="Schinko J.B."/>
            <person name="Schmitt C."/>
            <person name="Schoppmeier M."/>
            <person name="Schroder R."/>
            <person name="Shippy T.D."/>
            <person name="Simonnet F."/>
            <person name="Marques-Souza H."/>
            <person name="Tautz D."/>
            <person name="Tomoyasu Y."/>
            <person name="Trauner J."/>
            <person name="Van der Zee M."/>
            <person name="Vervoort M."/>
            <person name="Wittkopp N."/>
            <person name="Wimmer E.A."/>
            <person name="Yang X."/>
            <person name="Jones A.K."/>
            <person name="Sattelle D.B."/>
            <person name="Ebert P.R."/>
            <person name="Nelson D."/>
            <person name="Scott J.G."/>
            <person name="Beeman R.W."/>
            <person name="Muthukrishnan S."/>
            <person name="Kramer K.J."/>
            <person name="Arakane Y."/>
            <person name="Beeman R.W."/>
            <person name="Zhu Q."/>
            <person name="Hogenkamp D."/>
            <person name="Dixit R."/>
            <person name="Oppert B."/>
            <person name="Jiang H."/>
            <person name="Zou Z."/>
            <person name="Marshall J."/>
            <person name="Elpidina E."/>
            <person name="Vinokurov K."/>
            <person name="Oppert C."/>
            <person name="Zou Z."/>
            <person name="Evans J."/>
            <person name="Lu Z."/>
            <person name="Zhao P."/>
            <person name="Sumathipala N."/>
            <person name="Altincicek B."/>
            <person name="Vilcinskas A."/>
            <person name="Williams M."/>
            <person name="Hultmark D."/>
            <person name="Hetru C."/>
            <person name="Jiang H."/>
            <person name="Grimmelikhuijzen C.J."/>
            <person name="Hauser F."/>
            <person name="Cazzamali G."/>
            <person name="Williamson M."/>
            <person name="Park Y."/>
            <person name="Li B."/>
            <person name="Tanaka Y."/>
            <person name="Predel R."/>
            <person name="Neupert S."/>
            <person name="Schachtner J."/>
            <person name="Verleyen P."/>
            <person name="Raible F."/>
            <person name="Bork P."/>
            <person name="Friedrich M."/>
            <person name="Walden K.K."/>
            <person name="Robertson H.M."/>
            <person name="Angeli S."/>
            <person name="Foret S."/>
            <person name="Bucher G."/>
            <person name="Schuetz S."/>
            <person name="Maleszka R."/>
            <person name="Wimmer E.A."/>
            <person name="Beeman R.W."/>
            <person name="Lorenzen M."/>
            <person name="Tomoyasu Y."/>
            <person name="Miller S.C."/>
            <person name="Grossmann D."/>
            <person name="Bucher G."/>
        </authorList>
    </citation>
    <scope>NUCLEOTIDE SEQUENCE [LARGE SCALE GENOMIC DNA]</scope>
    <source>
        <strain evidence="15 16">Georgia GA2</strain>
    </source>
</reference>
<dbReference type="SUPFAM" id="SSF51445">
    <property type="entry name" value="(Trans)glycosidases"/>
    <property type="match status" value="1"/>
</dbReference>
<protein>
    <recommendedName>
        <fullName evidence="9">Glucosidase II subunit alpha</fullName>
    </recommendedName>
</protein>
<comment type="pathway">
    <text evidence="2">Glycan metabolism; N-glycan metabolism.</text>
</comment>
<dbReference type="InterPro" id="IPR048395">
    <property type="entry name" value="Glyco_hydro_31_C"/>
</dbReference>
<dbReference type="Proteomes" id="UP000007266">
    <property type="component" value="Linkage group 10"/>
</dbReference>
<dbReference type="PROSITE" id="PS00129">
    <property type="entry name" value="GLYCOSYL_HYDROL_F31_1"/>
    <property type="match status" value="1"/>
</dbReference>
<keyword evidence="4 11" id="KW-0732">Signal</keyword>
<evidence type="ECO:0000256" key="5">
    <source>
        <dbReference type="ARBA" id="ARBA00022801"/>
    </source>
</evidence>
<dbReference type="OrthoDB" id="3237269at2759"/>
<dbReference type="Pfam" id="PF01055">
    <property type="entry name" value="Glyco_hydro_31_2nd"/>
    <property type="match status" value="1"/>
</dbReference>
<evidence type="ECO:0000256" key="3">
    <source>
        <dbReference type="ARBA" id="ARBA00007806"/>
    </source>
</evidence>
<dbReference type="SUPFAM" id="SSF74650">
    <property type="entry name" value="Galactose mutarotase-like"/>
    <property type="match status" value="1"/>
</dbReference>
<dbReference type="PANTHER" id="PTHR22762">
    <property type="entry name" value="ALPHA-GLUCOSIDASE"/>
    <property type="match status" value="1"/>
</dbReference>
<dbReference type="KEGG" id="tca:655466"/>
<dbReference type="GO" id="GO:0005975">
    <property type="term" value="P:carbohydrate metabolic process"/>
    <property type="evidence" value="ECO:0007669"/>
    <property type="project" value="InterPro"/>
</dbReference>
<dbReference type="Gene3D" id="3.20.20.80">
    <property type="entry name" value="Glycosidases"/>
    <property type="match status" value="2"/>
</dbReference>
<evidence type="ECO:0000256" key="1">
    <source>
        <dbReference type="ARBA" id="ARBA00004240"/>
    </source>
</evidence>
<feature type="signal peptide" evidence="11">
    <location>
        <begin position="1"/>
        <end position="19"/>
    </location>
</feature>
<dbReference type="AlphaFoldDB" id="A0A139WAP0"/>
<dbReference type="Pfam" id="PF13802">
    <property type="entry name" value="Gal_mutarotas_2"/>
    <property type="match status" value="1"/>
</dbReference>
<dbReference type="InterPro" id="IPR025887">
    <property type="entry name" value="Glyco_hydro_31_N_dom"/>
</dbReference>
<dbReference type="Gene3D" id="2.60.40.1760">
    <property type="entry name" value="glycosyl hydrolase (family 31)"/>
    <property type="match status" value="1"/>
</dbReference>
<keyword evidence="16" id="KW-1185">Reference proteome</keyword>
<evidence type="ECO:0000259" key="13">
    <source>
        <dbReference type="Pfam" id="PF13802"/>
    </source>
</evidence>
<name>A0A139WAP0_TRICA</name>